<dbReference type="GO" id="GO:0046872">
    <property type="term" value="F:metal ion binding"/>
    <property type="evidence" value="ECO:0007669"/>
    <property type="project" value="UniProtKB-KW"/>
</dbReference>
<keyword evidence="3" id="KW-0636">Prenylation</keyword>
<evidence type="ECO:0000256" key="4">
    <source>
        <dbReference type="ARBA" id="ARBA00024045"/>
    </source>
</evidence>
<evidence type="ECO:0000256" key="3">
    <source>
        <dbReference type="ARBA" id="ARBA00023289"/>
    </source>
</evidence>
<proteinExistence type="inferred from homology"/>
<dbReference type="InterPro" id="IPR036163">
    <property type="entry name" value="HMA_dom_sf"/>
</dbReference>
<evidence type="ECO:0000313" key="5">
    <source>
        <dbReference type="EMBL" id="KAK1353549.1"/>
    </source>
</evidence>
<protein>
    <submittedName>
        <fullName evidence="5">Uncharacterized protein</fullName>
    </submittedName>
</protein>
<reference evidence="5" key="1">
    <citation type="submission" date="2023-02" db="EMBL/GenBank/DDBJ databases">
        <title>Genome of toxic invasive species Heracleum sosnowskyi carries increased number of genes despite the absence of recent whole-genome duplications.</title>
        <authorList>
            <person name="Schelkunov M."/>
            <person name="Shtratnikova V."/>
            <person name="Makarenko M."/>
            <person name="Klepikova A."/>
            <person name="Omelchenko D."/>
            <person name="Novikova G."/>
            <person name="Obukhova E."/>
            <person name="Bogdanov V."/>
            <person name="Penin A."/>
            <person name="Logacheva M."/>
        </authorList>
    </citation>
    <scope>NUCLEOTIDE SEQUENCE</scope>
    <source>
        <strain evidence="5">Hsosn_3</strain>
        <tissue evidence="5">Leaf</tissue>
    </source>
</reference>
<evidence type="ECO:0000256" key="1">
    <source>
        <dbReference type="ARBA" id="ARBA00022481"/>
    </source>
</evidence>
<sequence>MDHYANQGCVLKVNASCEACRRKVLDVLSSFCDTRSISMDAHTGLAHIRQRVDINYVLHTLAKSGQYAELVRIRVPHVPNRGHFSFANPFLPLRHASLLFIDLGFMDQFGHLLEAMKTANQMFILVTTANNPDVLFPAYKTSRFAGEYLAVKAHSTRAANTGVIEPAIIPWHVYDVVVWPSTTFPIGALVSRMSCIVASFSASAADPTKRDFVGGGSGSIVWPVVARIAALSSFSVVQSMLHMVLILRNKYVLVYGGMGDGVMVSSIRHGFFPLPFVDDRSSSIFRASFENYKARDVIDLNQQSTQPFDIHLDSFSWDSGATSPASGSLAVSTTFSAAASFFGTTAFSSVVTSEVVSLPHNTELVLKLNVDLTSEACRRKVLNVLSSIINLAKSGYQAEVVDNLAKSGYQAEVVDTPTKVKLPASSPTPMYDPRCIHEKELHDPDSLLFPPANYPPWNSRYVISVNIVHNFTLCG</sequence>
<reference evidence="5" key="2">
    <citation type="submission" date="2023-05" db="EMBL/GenBank/DDBJ databases">
        <authorList>
            <person name="Schelkunov M.I."/>
        </authorList>
    </citation>
    <scope>NUCLEOTIDE SEQUENCE</scope>
    <source>
        <strain evidence="5">Hsosn_3</strain>
        <tissue evidence="5">Leaf</tissue>
    </source>
</reference>
<organism evidence="5 6">
    <name type="scientific">Heracleum sosnowskyi</name>
    <dbReference type="NCBI Taxonomy" id="360622"/>
    <lineage>
        <taxon>Eukaryota</taxon>
        <taxon>Viridiplantae</taxon>
        <taxon>Streptophyta</taxon>
        <taxon>Embryophyta</taxon>
        <taxon>Tracheophyta</taxon>
        <taxon>Spermatophyta</taxon>
        <taxon>Magnoliopsida</taxon>
        <taxon>eudicotyledons</taxon>
        <taxon>Gunneridae</taxon>
        <taxon>Pentapetalae</taxon>
        <taxon>asterids</taxon>
        <taxon>campanulids</taxon>
        <taxon>Apiales</taxon>
        <taxon>Apiaceae</taxon>
        <taxon>Apioideae</taxon>
        <taxon>apioid superclade</taxon>
        <taxon>Tordylieae</taxon>
        <taxon>Tordyliinae</taxon>
        <taxon>Heracleum</taxon>
    </lineage>
</organism>
<comment type="caution">
    <text evidence="5">The sequence shown here is derived from an EMBL/GenBank/DDBJ whole genome shotgun (WGS) entry which is preliminary data.</text>
</comment>
<name>A0AAD8GSQ8_9APIA</name>
<gene>
    <name evidence="5" type="ORF">POM88_051914</name>
</gene>
<keyword evidence="3" id="KW-0449">Lipoprotein</keyword>
<dbReference type="PANTHER" id="PTHR45868:SF63">
    <property type="entry name" value="HMA DOMAIN-CONTAINING PROTEIN"/>
    <property type="match status" value="1"/>
</dbReference>
<accession>A0AAD8GSQ8</accession>
<dbReference type="SUPFAM" id="SSF55008">
    <property type="entry name" value="HMA, heavy metal-associated domain"/>
    <property type="match status" value="1"/>
</dbReference>
<comment type="similarity">
    <text evidence="4">Belongs to the HIPP family.</text>
</comment>
<keyword evidence="6" id="KW-1185">Reference proteome</keyword>
<keyword evidence="1" id="KW-0488">Methylation</keyword>
<evidence type="ECO:0000313" key="6">
    <source>
        <dbReference type="Proteomes" id="UP001237642"/>
    </source>
</evidence>
<dbReference type="EMBL" id="JAUIZM010000012">
    <property type="protein sequence ID" value="KAK1353549.1"/>
    <property type="molecule type" value="Genomic_DNA"/>
</dbReference>
<keyword evidence="2" id="KW-0479">Metal-binding</keyword>
<dbReference type="Proteomes" id="UP001237642">
    <property type="component" value="Unassembled WGS sequence"/>
</dbReference>
<dbReference type="PANTHER" id="PTHR45868">
    <property type="entry name" value="HEAVY METAL-ASSOCIATED ISOPRENYLATED PLANT PROTEIN 33-RELATED"/>
    <property type="match status" value="1"/>
</dbReference>
<dbReference type="AlphaFoldDB" id="A0AAD8GSQ8"/>
<evidence type="ECO:0000256" key="2">
    <source>
        <dbReference type="ARBA" id="ARBA00022723"/>
    </source>
</evidence>
<dbReference type="Gene3D" id="3.30.70.100">
    <property type="match status" value="1"/>
</dbReference>